<sequence>MKVIKDSDYFNLNLMYFVVFFKYISLSIKTAGFIRRIVINMNTRKTKENIQKETGGKVWKGFLAFLKRKDIEISAKRYGVDALGAMAQGLFCSLLIGTIINTLGSSFSIKPLTVPVAVIAGTEYTVGGLAGAMSGPAMAVAIGYALHCPPLVLFSLVTVGFASNALGGAGGPLAVLFIAVCSAEAGKAVSKETKIDILVTPLVTISIGVLLSALWAPPIGKAAMKLGNVIMWATELQPFWMGIFVSLIVGMALTLPISSAAICAALGLTGLAGGAALAGCCAQMVGFAIASFPENKWGGLLSQGIGTSMLQMGNIVKNPRIWIAPCLTSMITGPIATCIFHLRMDGAAISSGMGTCGLVGQIGVYTGWLQHIEEGSKASITAFDWTGLIMISFLLPALICPLLNIAFKKLGWVKTGDMKLN</sequence>
<keyword evidence="2" id="KW-0813">Transport</keyword>
<reference evidence="10 11" key="1">
    <citation type="submission" date="2011-08" db="EMBL/GenBank/DDBJ databases">
        <title>The Genome Sequence of Johnsonella ignava ATCC 51276.</title>
        <authorList>
            <consortium name="The Broad Institute Genome Sequencing Platform"/>
            <person name="Earl A."/>
            <person name="Ward D."/>
            <person name="Feldgarden M."/>
            <person name="Gevers D."/>
            <person name="Izard J."/>
            <person name="Blanton J.M."/>
            <person name="Baranova O.V."/>
            <person name="Dewhirst F.E."/>
            <person name="Young S.K."/>
            <person name="Zeng Q."/>
            <person name="Gargeya S."/>
            <person name="Fitzgerald M."/>
            <person name="Haas B."/>
            <person name="Abouelleil A."/>
            <person name="Alvarado L."/>
            <person name="Arachchi H.M."/>
            <person name="Berlin A."/>
            <person name="Brown A."/>
            <person name="Chapman S.B."/>
            <person name="Chen Z."/>
            <person name="Dunbar C."/>
            <person name="Freedman E."/>
            <person name="Gearin G."/>
            <person name="Gellesch M."/>
            <person name="Goldberg J."/>
            <person name="Griggs A."/>
            <person name="Gujja S."/>
            <person name="Heiman D."/>
            <person name="Howarth C."/>
            <person name="Larson L."/>
            <person name="Lui A."/>
            <person name="MacDonald P.J.P."/>
            <person name="Montmayeur A."/>
            <person name="Murphy C."/>
            <person name="Neiman D."/>
            <person name="Pearson M."/>
            <person name="Priest M."/>
            <person name="Roberts A."/>
            <person name="Saif S."/>
            <person name="Shea T."/>
            <person name="Shenoy N."/>
            <person name="Sisk P."/>
            <person name="Stolte C."/>
            <person name="Sykes S."/>
            <person name="Wortman J."/>
            <person name="Nusbaum C."/>
            <person name="Birren B."/>
        </authorList>
    </citation>
    <scope>NUCLEOTIDE SEQUENCE [LARGE SCALE GENOMIC DNA]</scope>
    <source>
        <strain evidence="10 11">ATCC 51276</strain>
    </source>
</reference>
<dbReference type="STRING" id="679200.HMPREF9333_01241"/>
<dbReference type="EMBL" id="ACZL01000021">
    <property type="protein sequence ID" value="EHI55526.1"/>
    <property type="molecule type" value="Genomic_DNA"/>
</dbReference>
<dbReference type="Pfam" id="PF13303">
    <property type="entry name" value="PTS_EIIC_2"/>
    <property type="match status" value="1"/>
</dbReference>
<feature type="transmembrane region" description="Helical" evidence="8">
    <location>
        <begin position="321"/>
        <end position="340"/>
    </location>
</feature>
<dbReference type="HOGENOM" id="CLU_063648_0_0_9"/>
<evidence type="ECO:0000313" key="11">
    <source>
        <dbReference type="Proteomes" id="UP000003011"/>
    </source>
</evidence>
<comment type="caution">
    <text evidence="10">The sequence shown here is derived from an EMBL/GenBank/DDBJ whole genome shotgun (WGS) entry which is preliminary data.</text>
</comment>
<keyword evidence="7 8" id="KW-0472">Membrane</keyword>
<protein>
    <recommendedName>
        <fullName evidence="9">Phosphotransferase system EIIC domain-containing protein</fullName>
    </recommendedName>
</protein>
<dbReference type="PATRIC" id="fig|679200.3.peg.1322"/>
<evidence type="ECO:0000256" key="4">
    <source>
        <dbReference type="ARBA" id="ARBA00022597"/>
    </source>
</evidence>
<feature type="transmembrane region" description="Helical" evidence="8">
    <location>
        <begin position="262"/>
        <end position="290"/>
    </location>
</feature>
<evidence type="ECO:0000256" key="6">
    <source>
        <dbReference type="ARBA" id="ARBA00022989"/>
    </source>
</evidence>
<dbReference type="eggNOG" id="COG3641">
    <property type="taxonomic scope" value="Bacteria"/>
</dbReference>
<keyword evidence="5 8" id="KW-0812">Transmembrane</keyword>
<keyword evidence="3" id="KW-1003">Cell membrane</keyword>
<feature type="transmembrane region" description="Helical" evidence="8">
    <location>
        <begin position="14"/>
        <end position="34"/>
    </location>
</feature>
<evidence type="ECO:0000259" key="9">
    <source>
        <dbReference type="Pfam" id="PF13303"/>
    </source>
</evidence>
<evidence type="ECO:0000256" key="7">
    <source>
        <dbReference type="ARBA" id="ARBA00023136"/>
    </source>
</evidence>
<feature type="transmembrane region" description="Helical" evidence="8">
    <location>
        <begin position="78"/>
        <end position="100"/>
    </location>
</feature>
<proteinExistence type="predicted"/>
<dbReference type="GO" id="GO:0005886">
    <property type="term" value="C:plasma membrane"/>
    <property type="evidence" value="ECO:0007669"/>
    <property type="project" value="UniProtKB-SubCell"/>
</dbReference>
<organism evidence="10 11">
    <name type="scientific">Johnsonella ignava ATCC 51276</name>
    <dbReference type="NCBI Taxonomy" id="679200"/>
    <lineage>
        <taxon>Bacteria</taxon>
        <taxon>Bacillati</taxon>
        <taxon>Bacillota</taxon>
        <taxon>Clostridia</taxon>
        <taxon>Lachnospirales</taxon>
        <taxon>Lachnospiraceae</taxon>
        <taxon>Johnsonella</taxon>
    </lineage>
</organism>
<keyword evidence="4" id="KW-0762">Sugar transport</keyword>
<feature type="transmembrane region" description="Helical" evidence="8">
    <location>
        <begin position="165"/>
        <end position="183"/>
    </location>
</feature>
<gene>
    <name evidence="10" type="ORF">HMPREF9333_01241</name>
</gene>
<dbReference type="Proteomes" id="UP000003011">
    <property type="component" value="Unassembled WGS sequence"/>
</dbReference>
<dbReference type="GO" id="GO:0009401">
    <property type="term" value="P:phosphoenolpyruvate-dependent sugar phosphotransferase system"/>
    <property type="evidence" value="ECO:0007669"/>
    <property type="project" value="InterPro"/>
</dbReference>
<dbReference type="GO" id="GO:0008982">
    <property type="term" value="F:protein-N(PI)-phosphohistidine-sugar phosphotransferase activity"/>
    <property type="evidence" value="ECO:0007669"/>
    <property type="project" value="InterPro"/>
</dbReference>
<evidence type="ECO:0000313" key="10">
    <source>
        <dbReference type="EMBL" id="EHI55526.1"/>
    </source>
</evidence>
<feature type="transmembrane region" description="Helical" evidence="8">
    <location>
        <begin position="388"/>
        <end position="407"/>
    </location>
</feature>
<keyword evidence="6 8" id="KW-1133">Transmembrane helix</keyword>
<evidence type="ECO:0000256" key="3">
    <source>
        <dbReference type="ARBA" id="ARBA00022475"/>
    </source>
</evidence>
<feature type="transmembrane region" description="Helical" evidence="8">
    <location>
        <begin position="347"/>
        <end position="368"/>
    </location>
</feature>
<accession>G5GI51</accession>
<feature type="domain" description="Phosphotransferase system EIIC" evidence="9">
    <location>
        <begin position="81"/>
        <end position="420"/>
    </location>
</feature>
<evidence type="ECO:0000256" key="1">
    <source>
        <dbReference type="ARBA" id="ARBA00004651"/>
    </source>
</evidence>
<keyword evidence="11" id="KW-1185">Reference proteome</keyword>
<name>G5GI51_9FIRM</name>
<evidence type="ECO:0000256" key="2">
    <source>
        <dbReference type="ARBA" id="ARBA00022448"/>
    </source>
</evidence>
<feature type="transmembrane region" description="Helical" evidence="8">
    <location>
        <begin position="236"/>
        <end position="255"/>
    </location>
</feature>
<dbReference type="AlphaFoldDB" id="G5GI51"/>
<comment type="subcellular location">
    <subcellularLocation>
        <location evidence="1">Cell membrane</location>
        <topology evidence="1">Multi-pass membrane protein</topology>
    </subcellularLocation>
</comment>
<evidence type="ECO:0000256" key="8">
    <source>
        <dbReference type="SAM" id="Phobius"/>
    </source>
</evidence>
<feature type="transmembrane region" description="Helical" evidence="8">
    <location>
        <begin position="195"/>
        <end position="216"/>
    </location>
</feature>
<dbReference type="InterPro" id="IPR003352">
    <property type="entry name" value="PTS_EIIC"/>
</dbReference>
<evidence type="ECO:0000256" key="5">
    <source>
        <dbReference type="ARBA" id="ARBA00022692"/>
    </source>
</evidence>